<dbReference type="CDD" id="cd03214">
    <property type="entry name" value="ABC_Iron-Siderophores_B12_Hemin"/>
    <property type="match status" value="1"/>
</dbReference>
<comment type="function">
    <text evidence="6">Part of the ABC transporter complex HmuTUV involved in hemin import. Responsible for energy coupling to the transport system.</text>
</comment>
<keyword evidence="5" id="KW-1278">Translocase</keyword>
<dbReference type="InterPro" id="IPR003439">
    <property type="entry name" value="ABC_transporter-like_ATP-bd"/>
</dbReference>
<keyword evidence="3" id="KW-0547">Nucleotide-binding</keyword>
<dbReference type="SMART" id="SM00382">
    <property type="entry name" value="AAA"/>
    <property type="match status" value="1"/>
</dbReference>
<dbReference type="Pfam" id="PF00005">
    <property type="entry name" value="ABC_tran"/>
    <property type="match status" value="1"/>
</dbReference>
<dbReference type="SUPFAM" id="SSF52540">
    <property type="entry name" value="P-loop containing nucleoside triphosphate hydrolases"/>
    <property type="match status" value="1"/>
</dbReference>
<feature type="domain" description="ABC transporter" evidence="7">
    <location>
        <begin position="5"/>
        <end position="236"/>
    </location>
</feature>
<keyword evidence="1" id="KW-0813">Transport</keyword>
<dbReference type="GO" id="GO:0005524">
    <property type="term" value="F:ATP binding"/>
    <property type="evidence" value="ECO:0007669"/>
    <property type="project" value="UniProtKB-KW"/>
</dbReference>
<dbReference type="AlphaFoldDB" id="A0A1H0UYH2"/>
<sequence length="257" mass="27530">MVVALRAEGLGWKSPRGDWLLRDVVLQAMRGECVALVGPNGAGKSTLMKLLAGRMAPAAGTVRWLGQDMARWPAAERARSVAVLGQDDVAQGRLRARDYVALGRLPHEGRVAAADHAHAVEEALRTCGVQALAERPLGSLSGGERQRMHLARALAQAPELLLLDEPTNHLDLAARADVLALVRGLGITVVAVLHELALVPAFADRTWVLQAGRLVAEGPPARALGVECVARVFGMELVHTRHPRHGGTLWSFEREAA</sequence>
<evidence type="ECO:0000256" key="5">
    <source>
        <dbReference type="ARBA" id="ARBA00022967"/>
    </source>
</evidence>
<evidence type="ECO:0000259" key="7">
    <source>
        <dbReference type="PROSITE" id="PS50893"/>
    </source>
</evidence>
<dbReference type="InterPro" id="IPR003593">
    <property type="entry name" value="AAA+_ATPase"/>
</dbReference>
<dbReference type="RefSeq" id="WP_092836547.1">
    <property type="nucleotide sequence ID" value="NZ_FNJL01000022.1"/>
</dbReference>
<dbReference type="InterPro" id="IPR027417">
    <property type="entry name" value="P-loop_NTPase"/>
</dbReference>
<dbReference type="OrthoDB" id="5296765at2"/>
<evidence type="ECO:0000256" key="2">
    <source>
        <dbReference type="ARBA" id="ARBA00022475"/>
    </source>
</evidence>
<keyword evidence="9" id="KW-1185">Reference proteome</keyword>
<reference evidence="9" key="1">
    <citation type="submission" date="2016-10" db="EMBL/GenBank/DDBJ databases">
        <authorList>
            <person name="Varghese N."/>
            <person name="Submissions S."/>
        </authorList>
    </citation>
    <scope>NUCLEOTIDE SEQUENCE [LARGE SCALE GENOMIC DNA]</scope>
    <source>
        <strain evidence="9">DSM 17101</strain>
    </source>
</reference>
<dbReference type="Proteomes" id="UP000199317">
    <property type="component" value="Unassembled WGS sequence"/>
</dbReference>
<proteinExistence type="predicted"/>
<evidence type="ECO:0000256" key="1">
    <source>
        <dbReference type="ARBA" id="ARBA00022448"/>
    </source>
</evidence>
<dbReference type="GO" id="GO:0016887">
    <property type="term" value="F:ATP hydrolysis activity"/>
    <property type="evidence" value="ECO:0007669"/>
    <property type="project" value="InterPro"/>
</dbReference>
<dbReference type="PANTHER" id="PTHR42794">
    <property type="entry name" value="HEMIN IMPORT ATP-BINDING PROTEIN HMUV"/>
    <property type="match status" value="1"/>
</dbReference>
<organism evidence="8 9">
    <name type="scientific">Paracidovorax cattleyae</name>
    <dbReference type="NCBI Taxonomy" id="80868"/>
    <lineage>
        <taxon>Bacteria</taxon>
        <taxon>Pseudomonadati</taxon>
        <taxon>Pseudomonadota</taxon>
        <taxon>Betaproteobacteria</taxon>
        <taxon>Burkholderiales</taxon>
        <taxon>Comamonadaceae</taxon>
        <taxon>Paracidovorax</taxon>
    </lineage>
</organism>
<protein>
    <submittedName>
        <fullName evidence="8">Iron complex transport system ATP-binding protein</fullName>
    </submittedName>
</protein>
<evidence type="ECO:0000313" key="9">
    <source>
        <dbReference type="Proteomes" id="UP000199317"/>
    </source>
</evidence>
<evidence type="ECO:0000256" key="4">
    <source>
        <dbReference type="ARBA" id="ARBA00022840"/>
    </source>
</evidence>
<keyword evidence="2" id="KW-1003">Cell membrane</keyword>
<evidence type="ECO:0000313" key="8">
    <source>
        <dbReference type="EMBL" id="SDP71322.1"/>
    </source>
</evidence>
<keyword evidence="2" id="KW-0472">Membrane</keyword>
<dbReference type="PROSITE" id="PS50893">
    <property type="entry name" value="ABC_TRANSPORTER_2"/>
    <property type="match status" value="1"/>
</dbReference>
<evidence type="ECO:0000256" key="3">
    <source>
        <dbReference type="ARBA" id="ARBA00022741"/>
    </source>
</evidence>
<keyword evidence="4 8" id="KW-0067">ATP-binding</keyword>
<dbReference type="EMBL" id="FNJL01000022">
    <property type="protein sequence ID" value="SDP71322.1"/>
    <property type="molecule type" value="Genomic_DNA"/>
</dbReference>
<accession>A0A1H0UYH2</accession>
<evidence type="ECO:0000256" key="6">
    <source>
        <dbReference type="ARBA" id="ARBA00037066"/>
    </source>
</evidence>
<dbReference type="PANTHER" id="PTHR42794:SF1">
    <property type="entry name" value="HEMIN IMPORT ATP-BINDING PROTEIN HMUV"/>
    <property type="match status" value="1"/>
</dbReference>
<gene>
    <name evidence="8" type="ORF">SAMN04489708_12261</name>
</gene>
<name>A0A1H0UYH2_9BURK</name>
<dbReference type="Gene3D" id="3.40.50.300">
    <property type="entry name" value="P-loop containing nucleotide triphosphate hydrolases"/>
    <property type="match status" value="1"/>
</dbReference>